<evidence type="ECO:0000256" key="1">
    <source>
        <dbReference type="SAM" id="SignalP"/>
    </source>
</evidence>
<dbReference type="Proteomes" id="UP001434883">
    <property type="component" value="Unassembled WGS sequence"/>
</dbReference>
<comment type="caution">
    <text evidence="2">The sequence shown here is derived from an EMBL/GenBank/DDBJ whole genome shotgun (WGS) entry which is preliminary data.</text>
</comment>
<accession>A0ABV0RRF1</accession>
<dbReference type="Pfam" id="PF15489">
    <property type="entry name" value="CTC1"/>
    <property type="match status" value="1"/>
</dbReference>
<keyword evidence="3" id="KW-1185">Reference proteome</keyword>
<keyword evidence="1" id="KW-0732">Signal</keyword>
<feature type="chain" id="PRO_5046513799" evidence="1">
    <location>
        <begin position="21"/>
        <end position="116"/>
    </location>
</feature>
<feature type="non-terminal residue" evidence="2">
    <location>
        <position position="1"/>
    </location>
</feature>
<sequence length="116" mass="13225">VGNNWCITATTWWFIHSAAAQEEVIKHRSESPSSLSSVCVSGCLVCVRRFTMVTERFLQSEFPSYQHLDQDRFITHRSCRVQLTLQGNLTANLRVPLTHSETDPTQSFRVLPAIMD</sequence>
<evidence type="ECO:0000313" key="3">
    <source>
        <dbReference type="Proteomes" id="UP001434883"/>
    </source>
</evidence>
<name>A0ABV0RRF1_9TELE</name>
<feature type="signal peptide" evidence="1">
    <location>
        <begin position="1"/>
        <end position="20"/>
    </location>
</feature>
<gene>
    <name evidence="2" type="ORF">XENOCAPTIV_019868</name>
</gene>
<dbReference type="EMBL" id="JAHRIN010054654">
    <property type="protein sequence ID" value="MEQ2210814.1"/>
    <property type="molecule type" value="Genomic_DNA"/>
</dbReference>
<organism evidence="2 3">
    <name type="scientific">Xenoophorus captivus</name>
    <dbReference type="NCBI Taxonomy" id="1517983"/>
    <lineage>
        <taxon>Eukaryota</taxon>
        <taxon>Metazoa</taxon>
        <taxon>Chordata</taxon>
        <taxon>Craniata</taxon>
        <taxon>Vertebrata</taxon>
        <taxon>Euteleostomi</taxon>
        <taxon>Actinopterygii</taxon>
        <taxon>Neopterygii</taxon>
        <taxon>Teleostei</taxon>
        <taxon>Neoteleostei</taxon>
        <taxon>Acanthomorphata</taxon>
        <taxon>Ovalentaria</taxon>
        <taxon>Atherinomorphae</taxon>
        <taxon>Cyprinodontiformes</taxon>
        <taxon>Goodeidae</taxon>
        <taxon>Xenoophorus</taxon>
    </lineage>
</organism>
<reference evidence="2 3" key="1">
    <citation type="submission" date="2021-06" db="EMBL/GenBank/DDBJ databases">
        <authorList>
            <person name="Palmer J.M."/>
        </authorList>
    </citation>
    <scope>NUCLEOTIDE SEQUENCE [LARGE SCALE GENOMIC DNA]</scope>
    <source>
        <strain evidence="2 3">XC_2019</strain>
        <tissue evidence="2">Muscle</tissue>
    </source>
</reference>
<dbReference type="InterPro" id="IPR029156">
    <property type="entry name" value="CTC1"/>
</dbReference>
<proteinExistence type="predicted"/>
<protein>
    <submittedName>
        <fullName evidence="2">Uncharacterized protein</fullName>
    </submittedName>
</protein>
<evidence type="ECO:0000313" key="2">
    <source>
        <dbReference type="EMBL" id="MEQ2210814.1"/>
    </source>
</evidence>